<organism evidence="6 7">
    <name type="scientific">Marinibactrum halimedae</name>
    <dbReference type="NCBI Taxonomy" id="1444977"/>
    <lineage>
        <taxon>Bacteria</taxon>
        <taxon>Pseudomonadati</taxon>
        <taxon>Pseudomonadota</taxon>
        <taxon>Gammaproteobacteria</taxon>
        <taxon>Cellvibrionales</taxon>
        <taxon>Cellvibrionaceae</taxon>
        <taxon>Marinibactrum</taxon>
    </lineage>
</organism>
<dbReference type="PANTHER" id="PTHR30118">
    <property type="entry name" value="HTH-TYPE TRANSCRIPTIONAL REGULATOR LEUO-RELATED"/>
    <property type="match status" value="1"/>
</dbReference>
<dbReference type="PANTHER" id="PTHR30118:SF15">
    <property type="entry name" value="TRANSCRIPTIONAL REGULATORY PROTEIN"/>
    <property type="match status" value="1"/>
</dbReference>
<dbReference type="InterPro" id="IPR000847">
    <property type="entry name" value="LysR_HTH_N"/>
</dbReference>
<gene>
    <name evidence="6" type="ORF">GCM10007877_17560</name>
</gene>
<keyword evidence="7" id="KW-1185">Reference proteome</keyword>
<evidence type="ECO:0000313" key="7">
    <source>
        <dbReference type="Proteomes" id="UP001156870"/>
    </source>
</evidence>
<evidence type="ECO:0000313" key="6">
    <source>
        <dbReference type="EMBL" id="GLS26041.1"/>
    </source>
</evidence>
<dbReference type="Pfam" id="PF03466">
    <property type="entry name" value="LysR_substrate"/>
    <property type="match status" value="1"/>
</dbReference>
<keyword evidence="2" id="KW-0805">Transcription regulation</keyword>
<dbReference type="GO" id="GO:0003700">
    <property type="term" value="F:DNA-binding transcription factor activity"/>
    <property type="evidence" value="ECO:0007669"/>
    <property type="project" value="InterPro"/>
</dbReference>
<dbReference type="RefSeq" id="WP_232595732.1">
    <property type="nucleotide sequence ID" value="NZ_BSPD01000038.1"/>
</dbReference>
<sequence length="302" mass="34138">MKRTIRNVDLNLLVVFGSLLETRNVSKTSKILNLSQSAVSGILKRLRETFEDELFVRQQRGLLPTQKALQLEQPIRVWLLQTETLFRPQEFIPEKTDRIFSVAATDYIQTTLLPYLSENLNKLAPNAKLRVLPVNHTQNMLDLENGELDFLFSTFDMAPQHLRSKQIYSESYVVAMSKNHPLAGRTLSIHDFVSFPHILVSPTGGSLSSQTDAILQTRGEKRNVFMSTPSFAAVPSLLSTTQCLSVLPERMANMSESLTIAVPPIDIKGFSIILAWHERNHGDPALHWFKDQILQINEMLGS</sequence>
<dbReference type="Proteomes" id="UP001156870">
    <property type="component" value="Unassembled WGS sequence"/>
</dbReference>
<dbReference type="InterPro" id="IPR036388">
    <property type="entry name" value="WH-like_DNA-bd_sf"/>
</dbReference>
<reference evidence="6 7" key="1">
    <citation type="journal article" date="2014" name="Int. J. Syst. Evol. Microbiol.">
        <title>Complete genome sequence of Corynebacterium casei LMG S-19264T (=DSM 44701T), isolated from a smear-ripened cheese.</title>
        <authorList>
            <consortium name="US DOE Joint Genome Institute (JGI-PGF)"/>
            <person name="Walter F."/>
            <person name="Albersmeier A."/>
            <person name="Kalinowski J."/>
            <person name="Ruckert C."/>
        </authorList>
    </citation>
    <scope>NUCLEOTIDE SEQUENCE [LARGE SCALE GENOMIC DNA]</scope>
    <source>
        <strain evidence="6 7">NBRC 110095</strain>
    </source>
</reference>
<dbReference type="SUPFAM" id="SSF46785">
    <property type="entry name" value="Winged helix' DNA-binding domain"/>
    <property type="match status" value="1"/>
</dbReference>
<evidence type="ECO:0000259" key="5">
    <source>
        <dbReference type="PROSITE" id="PS50931"/>
    </source>
</evidence>
<evidence type="ECO:0000256" key="2">
    <source>
        <dbReference type="ARBA" id="ARBA00023015"/>
    </source>
</evidence>
<evidence type="ECO:0000256" key="3">
    <source>
        <dbReference type="ARBA" id="ARBA00023125"/>
    </source>
</evidence>
<name>A0AA37T5L7_9GAMM</name>
<comment type="caution">
    <text evidence="6">The sequence shown here is derived from an EMBL/GenBank/DDBJ whole genome shotgun (WGS) entry which is preliminary data.</text>
</comment>
<dbReference type="Gene3D" id="1.10.10.10">
    <property type="entry name" value="Winged helix-like DNA-binding domain superfamily/Winged helix DNA-binding domain"/>
    <property type="match status" value="1"/>
</dbReference>
<dbReference type="AlphaFoldDB" id="A0AA37T5L7"/>
<keyword evidence="4" id="KW-0804">Transcription</keyword>
<dbReference type="SUPFAM" id="SSF53850">
    <property type="entry name" value="Periplasmic binding protein-like II"/>
    <property type="match status" value="1"/>
</dbReference>
<dbReference type="InterPro" id="IPR050389">
    <property type="entry name" value="LysR-type_TF"/>
</dbReference>
<dbReference type="InterPro" id="IPR005119">
    <property type="entry name" value="LysR_subst-bd"/>
</dbReference>
<dbReference type="Gene3D" id="3.40.190.10">
    <property type="entry name" value="Periplasmic binding protein-like II"/>
    <property type="match status" value="2"/>
</dbReference>
<evidence type="ECO:0000256" key="4">
    <source>
        <dbReference type="ARBA" id="ARBA00023163"/>
    </source>
</evidence>
<dbReference type="InterPro" id="IPR036390">
    <property type="entry name" value="WH_DNA-bd_sf"/>
</dbReference>
<comment type="similarity">
    <text evidence="1">Belongs to the LysR transcriptional regulatory family.</text>
</comment>
<feature type="domain" description="HTH lysR-type" evidence="5">
    <location>
        <begin position="8"/>
        <end position="65"/>
    </location>
</feature>
<evidence type="ECO:0000256" key="1">
    <source>
        <dbReference type="ARBA" id="ARBA00009437"/>
    </source>
</evidence>
<protein>
    <submittedName>
        <fullName evidence="6">LysR family transcriptional regulator</fullName>
    </submittedName>
</protein>
<proteinExistence type="inferred from homology"/>
<dbReference type="EMBL" id="BSPD01000038">
    <property type="protein sequence ID" value="GLS26041.1"/>
    <property type="molecule type" value="Genomic_DNA"/>
</dbReference>
<dbReference type="PROSITE" id="PS50931">
    <property type="entry name" value="HTH_LYSR"/>
    <property type="match status" value="1"/>
</dbReference>
<accession>A0AA37T5L7</accession>
<keyword evidence="3" id="KW-0238">DNA-binding</keyword>
<dbReference type="Pfam" id="PF00126">
    <property type="entry name" value="HTH_1"/>
    <property type="match status" value="1"/>
</dbReference>
<dbReference type="GO" id="GO:0003677">
    <property type="term" value="F:DNA binding"/>
    <property type="evidence" value="ECO:0007669"/>
    <property type="project" value="UniProtKB-KW"/>
</dbReference>